<dbReference type="WBParaSite" id="HCON_00162890-00001">
    <property type="protein sequence ID" value="HCON_00162890-00001"/>
    <property type="gene ID" value="HCON_00162890"/>
</dbReference>
<dbReference type="AlphaFoldDB" id="A0A7I4YYV7"/>
<proteinExistence type="predicted"/>
<name>A0A7I4YYV7_HAECO</name>
<accession>A0A7I4YYV7</accession>
<evidence type="ECO:0000313" key="2">
    <source>
        <dbReference type="WBParaSite" id="HCON_00162890-00001"/>
    </source>
</evidence>
<keyword evidence="1" id="KW-1185">Reference proteome</keyword>
<protein>
    <submittedName>
        <fullName evidence="2">Uncharacterized protein</fullName>
    </submittedName>
</protein>
<reference evidence="2" key="1">
    <citation type="submission" date="2020-12" db="UniProtKB">
        <authorList>
            <consortium name="WormBaseParasite"/>
        </authorList>
    </citation>
    <scope>IDENTIFICATION</scope>
    <source>
        <strain evidence="2">MHco3</strain>
    </source>
</reference>
<organism evidence="1 2">
    <name type="scientific">Haemonchus contortus</name>
    <name type="common">Barber pole worm</name>
    <dbReference type="NCBI Taxonomy" id="6289"/>
    <lineage>
        <taxon>Eukaryota</taxon>
        <taxon>Metazoa</taxon>
        <taxon>Ecdysozoa</taxon>
        <taxon>Nematoda</taxon>
        <taxon>Chromadorea</taxon>
        <taxon>Rhabditida</taxon>
        <taxon>Rhabditina</taxon>
        <taxon>Rhabditomorpha</taxon>
        <taxon>Strongyloidea</taxon>
        <taxon>Trichostrongylidae</taxon>
        <taxon>Haemonchus</taxon>
    </lineage>
</organism>
<dbReference type="Proteomes" id="UP000025227">
    <property type="component" value="Unplaced"/>
</dbReference>
<evidence type="ECO:0000313" key="1">
    <source>
        <dbReference type="Proteomes" id="UP000025227"/>
    </source>
</evidence>
<sequence>MPKRLLRTRIPTERHIGSYIYRPTEKQIGQEFPIVFSVYYCDDTVAYYFPCWVLKQACSNG</sequence>